<feature type="compositionally biased region" description="Basic and acidic residues" evidence="1">
    <location>
        <begin position="101"/>
        <end position="111"/>
    </location>
</feature>
<dbReference type="Pfam" id="PF00533">
    <property type="entry name" value="BRCT"/>
    <property type="match status" value="1"/>
</dbReference>
<organism evidence="3 4">
    <name type="scientific">Venturia inaequalis</name>
    <name type="common">Apple scab fungus</name>
    <dbReference type="NCBI Taxonomy" id="5025"/>
    <lineage>
        <taxon>Eukaryota</taxon>
        <taxon>Fungi</taxon>
        <taxon>Dikarya</taxon>
        <taxon>Ascomycota</taxon>
        <taxon>Pezizomycotina</taxon>
        <taxon>Dothideomycetes</taxon>
        <taxon>Pleosporomycetidae</taxon>
        <taxon>Venturiales</taxon>
        <taxon>Venturiaceae</taxon>
        <taxon>Venturia</taxon>
    </lineage>
</organism>
<dbReference type="CDD" id="cd17716">
    <property type="entry name" value="BRCT_microcephalin_rpt1"/>
    <property type="match status" value="1"/>
</dbReference>
<comment type="caution">
    <text evidence="3">The sequence shown here is derived from an EMBL/GenBank/DDBJ whole genome shotgun (WGS) entry which is preliminary data.</text>
</comment>
<feature type="compositionally biased region" description="Polar residues" evidence="1">
    <location>
        <begin position="394"/>
        <end position="411"/>
    </location>
</feature>
<feature type="compositionally biased region" description="Low complexity" evidence="1">
    <location>
        <begin position="43"/>
        <end position="53"/>
    </location>
</feature>
<dbReference type="Gene3D" id="3.40.50.10190">
    <property type="entry name" value="BRCT domain"/>
    <property type="match status" value="1"/>
</dbReference>
<proteinExistence type="predicted"/>
<dbReference type="InterPro" id="IPR036420">
    <property type="entry name" value="BRCT_dom_sf"/>
</dbReference>
<dbReference type="InterPro" id="IPR001357">
    <property type="entry name" value="BRCT_dom"/>
</dbReference>
<name>A0A8H3UF88_VENIN</name>
<feature type="compositionally biased region" description="Polar residues" evidence="1">
    <location>
        <begin position="326"/>
        <end position="340"/>
    </location>
</feature>
<dbReference type="SMART" id="SM00292">
    <property type="entry name" value="BRCT"/>
    <property type="match status" value="1"/>
</dbReference>
<dbReference type="PROSITE" id="PS50172">
    <property type="entry name" value="BRCT"/>
    <property type="match status" value="1"/>
</dbReference>
<feature type="domain" description="BRCT" evidence="2">
    <location>
        <begin position="522"/>
        <end position="618"/>
    </location>
</feature>
<dbReference type="Proteomes" id="UP000433883">
    <property type="component" value="Unassembled WGS sequence"/>
</dbReference>
<reference evidence="3 4" key="1">
    <citation type="submission" date="2019-11" db="EMBL/GenBank/DDBJ databases">
        <title>Venturia inaequalis Genome Resource.</title>
        <authorList>
            <person name="Lichtner F.J."/>
        </authorList>
    </citation>
    <scope>NUCLEOTIDE SEQUENCE [LARGE SCALE GENOMIC DNA]</scope>
    <source>
        <strain evidence="3">Bline_iso_100314</strain>
    </source>
</reference>
<evidence type="ECO:0000256" key="1">
    <source>
        <dbReference type="SAM" id="MobiDB-lite"/>
    </source>
</evidence>
<dbReference type="EMBL" id="WNWQ01000426">
    <property type="protein sequence ID" value="KAE9968163.1"/>
    <property type="molecule type" value="Genomic_DNA"/>
</dbReference>
<feature type="region of interest" description="Disordered" evidence="1">
    <location>
        <begin position="290"/>
        <end position="360"/>
    </location>
</feature>
<feature type="compositionally biased region" description="Low complexity" evidence="1">
    <location>
        <begin position="71"/>
        <end position="95"/>
    </location>
</feature>
<feature type="region of interest" description="Disordered" evidence="1">
    <location>
        <begin position="474"/>
        <end position="523"/>
    </location>
</feature>
<feature type="compositionally biased region" description="Basic and acidic residues" evidence="1">
    <location>
        <begin position="130"/>
        <end position="146"/>
    </location>
</feature>
<feature type="region of interest" description="Disordered" evidence="1">
    <location>
        <begin position="692"/>
        <end position="718"/>
    </location>
</feature>
<sequence length="755" mass="81524">MVLTRAQRAQAKDMPSSSPPKSSLLKAPVRRGRPKKTEEESASKPAPKAVAPKPAHKEVAPKSAPLKSSVSKASTSARIATTKASAAKTVAPKSTRTTAAPKEKTKIDETEVSKETIVENKVVTKTIAPKTKEENTEKKASKETAVKKAPTAKSTGPRTLAIKTPSLKASTTRKPAVPKRATKTSKTEKVADPAEDDEDELAMDKKQVEVQDCTRMEEKKEIQITLHTNAVREEPAEDTMAASSMMSPSKIPLSALAIAQPTPIKLPIFSQNKVLGSLRKPVVSSVLFASPAKPKAVAEHEPTDLGSPKRPNAFEEAAGLAKSPIRPNNTSEQSASQDSTAAEAPAGISQTPIRPAHTPARPHFNQSLVKPEQTAMISHSPVRPNTAMKRSVLSQSTSISDKPSGISQTPIRPNVSIGQDIFKQSLSQSVRAPDFTQSTNKRAAIPFSDSVLVPAKRLRTSFSMPVLDLGVPKQVASNRSGSPISPVKSSMRSPEKHRSPKKVSWHQSPRPQPVVEEEPPEKTTGPLDGLVFFLDVNNTEGVDANKLFAPLIEQLGGEVVPDWTSNSMGVTHVVFMNGEMRTLEKIVATNGQVHCVNISWVLDCERENTRLNEKEFKYAIDLTRIPGLITPKASHTYNSLATPVPSRTPAAPPPSQRHFDFAPSTPAREPLGLMIRTPGYFKPKTPASVGMGSVDPVDWDDKENVSPESTSPLLQKTCPPKQVNKSLFGFDEAVTPFENRLLFARRKSVEGVSGA</sequence>
<feature type="compositionally biased region" description="Polar residues" evidence="1">
    <location>
        <begin position="475"/>
        <end position="492"/>
    </location>
</feature>
<accession>A0A8H3UF88</accession>
<feature type="region of interest" description="Disordered" evidence="1">
    <location>
        <begin position="394"/>
        <end position="413"/>
    </location>
</feature>
<protein>
    <recommendedName>
        <fullName evidence="2">BRCT domain-containing protein</fullName>
    </recommendedName>
</protein>
<evidence type="ECO:0000313" key="3">
    <source>
        <dbReference type="EMBL" id="KAE9968163.1"/>
    </source>
</evidence>
<gene>
    <name evidence="3" type="ORF">BLS_005981</name>
</gene>
<dbReference type="SUPFAM" id="SSF52113">
    <property type="entry name" value="BRCT domain"/>
    <property type="match status" value="1"/>
</dbReference>
<evidence type="ECO:0000313" key="4">
    <source>
        <dbReference type="Proteomes" id="UP000433883"/>
    </source>
</evidence>
<dbReference type="AlphaFoldDB" id="A0A8H3UF88"/>
<evidence type="ECO:0000259" key="2">
    <source>
        <dbReference type="PROSITE" id="PS50172"/>
    </source>
</evidence>
<feature type="region of interest" description="Disordered" evidence="1">
    <location>
        <begin position="129"/>
        <end position="205"/>
    </location>
</feature>
<feature type="compositionally biased region" description="Low complexity" evidence="1">
    <location>
        <begin position="15"/>
        <end position="26"/>
    </location>
</feature>
<feature type="region of interest" description="Disordered" evidence="1">
    <location>
        <begin position="1"/>
        <end position="111"/>
    </location>
</feature>